<dbReference type="Proteomes" id="UP000186905">
    <property type="component" value="Unassembled WGS sequence"/>
</dbReference>
<evidence type="ECO:0000313" key="1">
    <source>
        <dbReference type="EMBL" id="OLQ81323.1"/>
    </source>
</evidence>
<protein>
    <submittedName>
        <fullName evidence="1">Uncharacterized protein</fullName>
    </submittedName>
</protein>
<dbReference type="RefSeq" id="WP_075762034.1">
    <property type="nucleotide sequence ID" value="NZ_MJIL01000043.1"/>
</dbReference>
<reference evidence="1 2" key="1">
    <citation type="submission" date="2016-09" db="EMBL/GenBank/DDBJ databases">
        <title>Photobacterium proteolyticum sp. nov. a protease producing bacterium isolated from ocean sediments of Laizhou Bay.</title>
        <authorList>
            <person name="Li Y."/>
        </authorList>
    </citation>
    <scope>NUCLEOTIDE SEQUENCE [LARGE SCALE GENOMIC DNA]</scope>
    <source>
        <strain evidence="1 2">13-12</strain>
    </source>
</reference>
<accession>A0A1Q9H0X5</accession>
<dbReference type="OrthoDB" id="5814758at2"/>
<comment type="caution">
    <text evidence="1">The sequence shown here is derived from an EMBL/GenBank/DDBJ whole genome shotgun (WGS) entry which is preliminary data.</text>
</comment>
<evidence type="ECO:0000313" key="2">
    <source>
        <dbReference type="Proteomes" id="UP000186905"/>
    </source>
</evidence>
<name>A0A1Q9H0X5_9GAMM</name>
<organism evidence="1 2">
    <name type="scientific">Photobacterium proteolyticum</name>
    <dbReference type="NCBI Taxonomy" id="1903952"/>
    <lineage>
        <taxon>Bacteria</taxon>
        <taxon>Pseudomonadati</taxon>
        <taxon>Pseudomonadota</taxon>
        <taxon>Gammaproteobacteria</taxon>
        <taxon>Vibrionales</taxon>
        <taxon>Vibrionaceae</taxon>
        <taxon>Photobacterium</taxon>
    </lineage>
</organism>
<dbReference type="AlphaFoldDB" id="A0A1Q9H0X5"/>
<gene>
    <name evidence="1" type="ORF">BIT28_08635</name>
</gene>
<keyword evidence="2" id="KW-1185">Reference proteome</keyword>
<sequence>MKRFHIPICSVEIAMAGKTRYITTDLDIFSNRDLSELAAFFQDVTCILHCGWRSDDVFHLCLEPNSDSENKLGEDLENLLSAVEQLPGELSTLWRSASEVDFNIGVETGDCHGHNMKVSAKHLERIARLNGTLSITTYPAE</sequence>
<proteinExistence type="predicted"/>
<dbReference type="EMBL" id="MJIL01000043">
    <property type="protein sequence ID" value="OLQ81323.1"/>
    <property type="molecule type" value="Genomic_DNA"/>
</dbReference>